<accession>A0A9P4TJ19</accession>
<gene>
    <name evidence="8" type="ORF">E8E13_009905</name>
</gene>
<dbReference type="EMBL" id="SWKU01000005">
    <property type="protein sequence ID" value="KAF3006751.1"/>
    <property type="molecule type" value="Genomic_DNA"/>
</dbReference>
<dbReference type="Proteomes" id="UP000801428">
    <property type="component" value="Unassembled WGS sequence"/>
</dbReference>
<evidence type="ECO:0000256" key="3">
    <source>
        <dbReference type="ARBA" id="ARBA00023015"/>
    </source>
</evidence>
<keyword evidence="1" id="KW-0479">Metal-binding</keyword>
<dbReference type="PANTHER" id="PTHR31944:SF131">
    <property type="entry name" value="HEME-RESPONSIVE ZINC FINGER TRANSCRIPTION FACTOR HAP1"/>
    <property type="match status" value="1"/>
</dbReference>
<keyword evidence="9" id="KW-1185">Reference proteome</keyword>
<dbReference type="GO" id="GO:0046872">
    <property type="term" value="F:metal ion binding"/>
    <property type="evidence" value="ECO:0007669"/>
    <property type="project" value="UniProtKB-KW"/>
</dbReference>
<feature type="region of interest" description="Disordered" evidence="7">
    <location>
        <begin position="1"/>
        <end position="29"/>
    </location>
</feature>
<evidence type="ECO:0000256" key="2">
    <source>
        <dbReference type="ARBA" id="ARBA00022833"/>
    </source>
</evidence>
<reference evidence="8" key="1">
    <citation type="submission" date="2019-04" db="EMBL/GenBank/DDBJ databases">
        <title>Sequencing of skin fungus with MAO and IRED activity.</title>
        <authorList>
            <person name="Marsaioli A.J."/>
            <person name="Bonatto J.M.C."/>
            <person name="Reis Junior O."/>
        </authorList>
    </citation>
    <scope>NUCLEOTIDE SEQUENCE</scope>
    <source>
        <strain evidence="8">30M1</strain>
    </source>
</reference>
<dbReference type="CDD" id="cd12148">
    <property type="entry name" value="fungal_TF_MHR"/>
    <property type="match status" value="1"/>
</dbReference>
<name>A0A9P4TJ19_CURKU</name>
<dbReference type="OrthoDB" id="4337792at2759"/>
<evidence type="ECO:0000313" key="9">
    <source>
        <dbReference type="Proteomes" id="UP000801428"/>
    </source>
</evidence>
<proteinExistence type="predicted"/>
<evidence type="ECO:0000313" key="8">
    <source>
        <dbReference type="EMBL" id="KAF3006751.1"/>
    </source>
</evidence>
<dbReference type="InterPro" id="IPR051430">
    <property type="entry name" value="Fungal_TF_Env_Response"/>
</dbReference>
<keyword evidence="2" id="KW-0862">Zinc</keyword>
<feature type="region of interest" description="Disordered" evidence="7">
    <location>
        <begin position="310"/>
        <end position="332"/>
    </location>
</feature>
<evidence type="ECO:0000256" key="6">
    <source>
        <dbReference type="ARBA" id="ARBA00023242"/>
    </source>
</evidence>
<dbReference type="GO" id="GO:0000978">
    <property type="term" value="F:RNA polymerase II cis-regulatory region sequence-specific DNA binding"/>
    <property type="evidence" value="ECO:0007669"/>
    <property type="project" value="TreeGrafter"/>
</dbReference>
<feature type="compositionally biased region" description="Basic and acidic residues" evidence="7">
    <location>
        <begin position="310"/>
        <end position="320"/>
    </location>
</feature>
<sequence>MGMPPMLSEQDYDTRLPSNINDDDINEQDEIPPNILPASACTDCSIQIAFAESLPRRLQIIRLLNGLHFDLAYSEALRMGTELTKLCEAKTSFFKEAFRKGARVTPFQIKLHDSLVRRFVLGLHRPFFAKAKDNPQYHYSRKICLDASLAILAPATAPVDGVEDDWTLMTYRAVGFFKALILYAISTIYFELNSQIEEQQKLHNLMAPMVWETEGRQIPALPPQSQILYDALLRAHRIALLRLQNGETNPKGVVFFACATARIDALVAGADPEAKVLETARSSIVEMRRIMADVYEQEHGDSIDLNTSVARDRSHGRGDGADDVTGQHVPTGTEANADIDVAMGADSEFGLELQSSLSGDLDFSSQFLQDPEWFFSSSDWTGMLGDSMDIGL</sequence>
<comment type="caution">
    <text evidence="8">The sequence shown here is derived from an EMBL/GenBank/DDBJ whole genome shotgun (WGS) entry which is preliminary data.</text>
</comment>
<evidence type="ECO:0000256" key="4">
    <source>
        <dbReference type="ARBA" id="ARBA00023125"/>
    </source>
</evidence>
<evidence type="ECO:0000256" key="5">
    <source>
        <dbReference type="ARBA" id="ARBA00023163"/>
    </source>
</evidence>
<dbReference type="AlphaFoldDB" id="A0A9P4TJ19"/>
<protein>
    <submittedName>
        <fullName evidence="8">Uncharacterized protein</fullName>
    </submittedName>
</protein>
<organism evidence="8 9">
    <name type="scientific">Curvularia kusanoi</name>
    <name type="common">Cochliobolus kusanoi</name>
    <dbReference type="NCBI Taxonomy" id="90978"/>
    <lineage>
        <taxon>Eukaryota</taxon>
        <taxon>Fungi</taxon>
        <taxon>Dikarya</taxon>
        <taxon>Ascomycota</taxon>
        <taxon>Pezizomycotina</taxon>
        <taxon>Dothideomycetes</taxon>
        <taxon>Pleosporomycetidae</taxon>
        <taxon>Pleosporales</taxon>
        <taxon>Pleosporineae</taxon>
        <taxon>Pleosporaceae</taxon>
        <taxon>Curvularia</taxon>
    </lineage>
</organism>
<dbReference type="PANTHER" id="PTHR31944">
    <property type="entry name" value="HEME-RESPONSIVE ZINC FINGER TRANSCRIPTION FACTOR HAP1"/>
    <property type="match status" value="1"/>
</dbReference>
<evidence type="ECO:0000256" key="7">
    <source>
        <dbReference type="SAM" id="MobiDB-lite"/>
    </source>
</evidence>
<dbReference type="GO" id="GO:0005634">
    <property type="term" value="C:nucleus"/>
    <property type="evidence" value="ECO:0007669"/>
    <property type="project" value="TreeGrafter"/>
</dbReference>
<dbReference type="GO" id="GO:0001228">
    <property type="term" value="F:DNA-binding transcription activator activity, RNA polymerase II-specific"/>
    <property type="evidence" value="ECO:0007669"/>
    <property type="project" value="TreeGrafter"/>
</dbReference>
<keyword evidence="4" id="KW-0238">DNA-binding</keyword>
<keyword evidence="3" id="KW-0805">Transcription regulation</keyword>
<evidence type="ECO:0000256" key="1">
    <source>
        <dbReference type="ARBA" id="ARBA00022723"/>
    </source>
</evidence>
<keyword evidence="5" id="KW-0804">Transcription</keyword>
<keyword evidence="6" id="KW-0539">Nucleus</keyword>